<evidence type="ECO:0000313" key="1">
    <source>
        <dbReference type="EMBL" id="SVC46956.1"/>
    </source>
</evidence>
<organism evidence="1">
    <name type="scientific">marine metagenome</name>
    <dbReference type="NCBI Taxonomy" id="408172"/>
    <lineage>
        <taxon>unclassified sequences</taxon>
        <taxon>metagenomes</taxon>
        <taxon>ecological metagenomes</taxon>
    </lineage>
</organism>
<accession>A0A382MDT0</accession>
<reference evidence="1" key="1">
    <citation type="submission" date="2018-05" db="EMBL/GenBank/DDBJ databases">
        <authorList>
            <person name="Lanie J.A."/>
            <person name="Ng W.-L."/>
            <person name="Kazmierczak K.M."/>
            <person name="Andrzejewski T.M."/>
            <person name="Davidsen T.M."/>
            <person name="Wayne K.J."/>
            <person name="Tettelin H."/>
            <person name="Glass J.I."/>
            <person name="Rusch D."/>
            <person name="Podicherti R."/>
            <person name="Tsui H.-C.T."/>
            <person name="Winkler M.E."/>
        </authorList>
    </citation>
    <scope>NUCLEOTIDE SEQUENCE</scope>
</reference>
<feature type="non-terminal residue" evidence="1">
    <location>
        <position position="44"/>
    </location>
</feature>
<name>A0A382MDT0_9ZZZZ</name>
<dbReference type="AlphaFoldDB" id="A0A382MDT0"/>
<dbReference type="EMBL" id="UINC01092943">
    <property type="protein sequence ID" value="SVC46956.1"/>
    <property type="molecule type" value="Genomic_DNA"/>
</dbReference>
<gene>
    <name evidence="1" type="ORF">METZ01_LOCUS299810</name>
</gene>
<proteinExistence type="predicted"/>
<protein>
    <submittedName>
        <fullName evidence="1">Uncharacterized protein</fullName>
    </submittedName>
</protein>
<sequence length="44" mass="4733">MPHVLETGFEVIEGSNPNGSPRIRGYNIINGQLTEAKDGGTFES</sequence>